<dbReference type="EMBL" id="FYEH01000001">
    <property type="protein sequence ID" value="SNB52385.1"/>
    <property type="molecule type" value="Genomic_DNA"/>
</dbReference>
<dbReference type="SUPFAM" id="SSF50475">
    <property type="entry name" value="FMN-binding split barrel"/>
    <property type="match status" value="1"/>
</dbReference>
<gene>
    <name evidence="2" type="ORF">SAMN07250955_101243</name>
</gene>
<accession>A0A212PZ59</accession>
<dbReference type="Pfam" id="PF16242">
    <property type="entry name" value="Pyrid_ox_like"/>
    <property type="match status" value="1"/>
</dbReference>
<keyword evidence="3" id="KW-1185">Reference proteome</keyword>
<organism evidence="2 3">
    <name type="scientific">Arboricoccus pini</name>
    <dbReference type="NCBI Taxonomy" id="1963835"/>
    <lineage>
        <taxon>Bacteria</taxon>
        <taxon>Pseudomonadati</taxon>
        <taxon>Pseudomonadota</taxon>
        <taxon>Alphaproteobacteria</taxon>
        <taxon>Geminicoccales</taxon>
        <taxon>Geminicoccaceae</taxon>
        <taxon>Arboricoccus</taxon>
    </lineage>
</organism>
<dbReference type="RefSeq" id="WP_088559563.1">
    <property type="nucleotide sequence ID" value="NZ_FYEH01000001.1"/>
</dbReference>
<dbReference type="InterPro" id="IPR012349">
    <property type="entry name" value="Split_barrel_FMN-bd"/>
</dbReference>
<reference evidence="2 3" key="1">
    <citation type="submission" date="2017-06" db="EMBL/GenBank/DDBJ databases">
        <authorList>
            <person name="Kim H.J."/>
            <person name="Triplett B.A."/>
        </authorList>
    </citation>
    <scope>NUCLEOTIDE SEQUENCE [LARGE SCALE GENOMIC DNA]</scope>
    <source>
        <strain evidence="2 3">B29T1</strain>
    </source>
</reference>
<feature type="domain" description="General stress protein FMN-binding split barrel" evidence="1">
    <location>
        <begin position="14"/>
        <end position="160"/>
    </location>
</feature>
<evidence type="ECO:0000313" key="3">
    <source>
        <dbReference type="Proteomes" id="UP000197065"/>
    </source>
</evidence>
<proteinExistence type="predicted"/>
<dbReference type="InterPro" id="IPR052917">
    <property type="entry name" value="Stress-Dev_Protein"/>
</dbReference>
<dbReference type="Gene3D" id="2.30.110.10">
    <property type="entry name" value="Electron Transport, Fmn-binding Protein, Chain A"/>
    <property type="match status" value="1"/>
</dbReference>
<dbReference type="InterPro" id="IPR038725">
    <property type="entry name" value="YdaG_split_barrel_FMN-bd"/>
</dbReference>
<evidence type="ECO:0000259" key="1">
    <source>
        <dbReference type="Pfam" id="PF16242"/>
    </source>
</evidence>
<dbReference type="PANTHER" id="PTHR34818">
    <property type="entry name" value="PROTEIN BLI-3"/>
    <property type="match status" value="1"/>
</dbReference>
<dbReference type="OrthoDB" id="1432662at2"/>
<name>A0A212PZ59_9PROT</name>
<dbReference type="Proteomes" id="UP000197065">
    <property type="component" value="Unassembled WGS sequence"/>
</dbReference>
<dbReference type="AlphaFoldDB" id="A0A212PZ59"/>
<protein>
    <submittedName>
        <fullName evidence="2">General stress protein 26</fullName>
    </submittedName>
</protein>
<evidence type="ECO:0000313" key="2">
    <source>
        <dbReference type="EMBL" id="SNB52385.1"/>
    </source>
</evidence>
<dbReference type="PANTHER" id="PTHR34818:SF1">
    <property type="entry name" value="PROTEIN BLI-3"/>
    <property type="match status" value="1"/>
</dbReference>
<sequence length="167" mass="18777">MNAESGDTVARGQAWEKLWALVKDIRTGMMTTVDGQSLRSRPMTGHAAPKEGEIWFFTRSSSHKAGEIEASREVNVAYADPKLQSFVSVSGRARLVYDRVKVDELWNPFVSAWFPEGKDDPDLALLCIDVEQAEYWDGPASKMIQLWRLVEAKAGHHEPDMGENQKL</sequence>